<reference evidence="1" key="1">
    <citation type="submission" date="2018-05" db="EMBL/GenBank/DDBJ databases">
        <title>Draft genome of Mucuna pruriens seed.</title>
        <authorList>
            <person name="Nnadi N.E."/>
            <person name="Vos R."/>
            <person name="Hasami M.H."/>
            <person name="Devisetty U.K."/>
            <person name="Aguiy J.C."/>
        </authorList>
    </citation>
    <scope>NUCLEOTIDE SEQUENCE [LARGE SCALE GENOMIC DNA]</scope>
    <source>
        <strain evidence="1">JCA_2017</strain>
    </source>
</reference>
<keyword evidence="2" id="KW-1185">Reference proteome</keyword>
<dbReference type="AlphaFoldDB" id="A0A371HVI1"/>
<comment type="caution">
    <text evidence="1">The sequence shown here is derived from an EMBL/GenBank/DDBJ whole genome shotgun (WGS) entry which is preliminary data.</text>
</comment>
<protein>
    <submittedName>
        <fullName evidence="1">Uncharacterized protein</fullName>
    </submittedName>
</protein>
<dbReference type="EMBL" id="QJKJ01001611">
    <property type="protein sequence ID" value="RDY06799.1"/>
    <property type="molecule type" value="Genomic_DNA"/>
</dbReference>
<sequence>MFTEKVMRYAPLNEMNPWNLCDNSGVQSQEGLPTSSLEECSSTLYNFASELTRGDAQSIPILYTVVDTWASYNMIMGSALNKLGVVVSTLHLCMKYLVRMEVGIIWVDQGITCKCYEDSLRIDSQPFGSGGAIINVLDVDLDP</sequence>
<accession>A0A371HVI1</accession>
<gene>
    <name evidence="1" type="ORF">CR513_09173</name>
</gene>
<evidence type="ECO:0000313" key="2">
    <source>
        <dbReference type="Proteomes" id="UP000257109"/>
    </source>
</evidence>
<organism evidence="1 2">
    <name type="scientific">Mucuna pruriens</name>
    <name type="common">Velvet bean</name>
    <name type="synonym">Dolichos pruriens</name>
    <dbReference type="NCBI Taxonomy" id="157652"/>
    <lineage>
        <taxon>Eukaryota</taxon>
        <taxon>Viridiplantae</taxon>
        <taxon>Streptophyta</taxon>
        <taxon>Embryophyta</taxon>
        <taxon>Tracheophyta</taxon>
        <taxon>Spermatophyta</taxon>
        <taxon>Magnoliopsida</taxon>
        <taxon>eudicotyledons</taxon>
        <taxon>Gunneridae</taxon>
        <taxon>Pentapetalae</taxon>
        <taxon>rosids</taxon>
        <taxon>fabids</taxon>
        <taxon>Fabales</taxon>
        <taxon>Fabaceae</taxon>
        <taxon>Papilionoideae</taxon>
        <taxon>50 kb inversion clade</taxon>
        <taxon>NPAAA clade</taxon>
        <taxon>indigoferoid/millettioid clade</taxon>
        <taxon>Phaseoleae</taxon>
        <taxon>Mucuna</taxon>
    </lineage>
</organism>
<proteinExistence type="predicted"/>
<name>A0A371HVI1_MUCPR</name>
<feature type="non-terminal residue" evidence="1">
    <location>
        <position position="1"/>
    </location>
</feature>
<dbReference type="Proteomes" id="UP000257109">
    <property type="component" value="Unassembled WGS sequence"/>
</dbReference>
<dbReference type="OrthoDB" id="2919534at2759"/>
<evidence type="ECO:0000313" key="1">
    <source>
        <dbReference type="EMBL" id="RDY06799.1"/>
    </source>
</evidence>